<dbReference type="Proteomes" id="UP000241247">
    <property type="component" value="Unassembled WGS sequence"/>
</dbReference>
<gene>
    <name evidence="1" type="ORF">C7449_103152</name>
</gene>
<organism evidence="1 2">
    <name type="scientific">Mycoplana dimorpha</name>
    <dbReference type="NCBI Taxonomy" id="28320"/>
    <lineage>
        <taxon>Bacteria</taxon>
        <taxon>Pseudomonadati</taxon>
        <taxon>Pseudomonadota</taxon>
        <taxon>Alphaproteobacteria</taxon>
        <taxon>Hyphomicrobiales</taxon>
        <taxon>Rhizobiaceae</taxon>
        <taxon>Mycoplana</taxon>
    </lineage>
</organism>
<protein>
    <submittedName>
        <fullName evidence="1">Uncharacterized protein</fullName>
    </submittedName>
</protein>
<accession>A0A2T5BAX7</accession>
<proteinExistence type="predicted"/>
<comment type="caution">
    <text evidence="1">The sequence shown here is derived from an EMBL/GenBank/DDBJ whole genome shotgun (WGS) entry which is preliminary data.</text>
</comment>
<sequence length="56" mass="5974">MDIDAAPADDVTTANASAFRSEKLYTVIEVEHGRTDLERGVLAGEISVATIKPSQI</sequence>
<name>A0A2T5BAX7_MYCDI</name>
<reference evidence="1 2" key="1">
    <citation type="submission" date="2018-04" db="EMBL/GenBank/DDBJ databases">
        <title>Genomic Encyclopedia of Type Strains, Phase IV (KMG-IV): sequencing the most valuable type-strain genomes for metagenomic binning, comparative biology and taxonomic classification.</title>
        <authorList>
            <person name="Goeker M."/>
        </authorList>
    </citation>
    <scope>NUCLEOTIDE SEQUENCE [LARGE SCALE GENOMIC DNA]</scope>
    <source>
        <strain evidence="1 2">DSM 7138</strain>
    </source>
</reference>
<evidence type="ECO:0000313" key="2">
    <source>
        <dbReference type="Proteomes" id="UP000241247"/>
    </source>
</evidence>
<keyword evidence="2" id="KW-1185">Reference proteome</keyword>
<dbReference type="AlphaFoldDB" id="A0A2T5BAX7"/>
<dbReference type="EMBL" id="PZZZ01000003">
    <property type="protein sequence ID" value="PTM96138.1"/>
    <property type="molecule type" value="Genomic_DNA"/>
</dbReference>
<evidence type="ECO:0000313" key="1">
    <source>
        <dbReference type="EMBL" id="PTM96138.1"/>
    </source>
</evidence>